<protein>
    <submittedName>
        <fullName evidence="2">Uncharacterized protein</fullName>
    </submittedName>
</protein>
<gene>
    <name evidence="2" type="ORF">RRG08_049458</name>
</gene>
<feature type="region of interest" description="Disordered" evidence="1">
    <location>
        <begin position="25"/>
        <end position="50"/>
    </location>
</feature>
<feature type="region of interest" description="Disordered" evidence="1">
    <location>
        <begin position="81"/>
        <end position="110"/>
    </location>
</feature>
<proteinExistence type="predicted"/>
<evidence type="ECO:0000313" key="3">
    <source>
        <dbReference type="Proteomes" id="UP001283361"/>
    </source>
</evidence>
<accession>A0AAE0ZTY1</accession>
<dbReference type="Proteomes" id="UP001283361">
    <property type="component" value="Unassembled WGS sequence"/>
</dbReference>
<reference evidence="2" key="1">
    <citation type="journal article" date="2023" name="G3 (Bethesda)">
        <title>A reference genome for the long-term kleptoplast-retaining sea slug Elysia crispata morphotype clarki.</title>
        <authorList>
            <person name="Eastman K.E."/>
            <person name="Pendleton A.L."/>
            <person name="Shaikh M.A."/>
            <person name="Suttiyut T."/>
            <person name="Ogas R."/>
            <person name="Tomko P."/>
            <person name="Gavelis G."/>
            <person name="Widhalm J.R."/>
            <person name="Wisecaver J.H."/>
        </authorList>
    </citation>
    <scope>NUCLEOTIDE SEQUENCE</scope>
    <source>
        <strain evidence="2">ECLA1</strain>
    </source>
</reference>
<keyword evidence="3" id="KW-1185">Reference proteome</keyword>
<evidence type="ECO:0000256" key="1">
    <source>
        <dbReference type="SAM" id="MobiDB-lite"/>
    </source>
</evidence>
<feature type="region of interest" description="Disordered" evidence="1">
    <location>
        <begin position="215"/>
        <end position="243"/>
    </location>
</feature>
<feature type="region of interest" description="Disordered" evidence="1">
    <location>
        <begin position="321"/>
        <end position="376"/>
    </location>
</feature>
<feature type="compositionally biased region" description="Pro residues" evidence="1">
    <location>
        <begin position="353"/>
        <end position="369"/>
    </location>
</feature>
<dbReference type="AlphaFoldDB" id="A0AAE0ZTY1"/>
<evidence type="ECO:0000313" key="2">
    <source>
        <dbReference type="EMBL" id="KAK3774522.1"/>
    </source>
</evidence>
<feature type="region of interest" description="Disordered" evidence="1">
    <location>
        <begin position="141"/>
        <end position="185"/>
    </location>
</feature>
<comment type="caution">
    <text evidence="2">The sequence shown here is derived from an EMBL/GenBank/DDBJ whole genome shotgun (WGS) entry which is preliminary data.</text>
</comment>
<dbReference type="EMBL" id="JAWDGP010003406">
    <property type="protein sequence ID" value="KAK3774522.1"/>
    <property type="molecule type" value="Genomic_DNA"/>
</dbReference>
<organism evidence="2 3">
    <name type="scientific">Elysia crispata</name>
    <name type="common">lettuce slug</name>
    <dbReference type="NCBI Taxonomy" id="231223"/>
    <lineage>
        <taxon>Eukaryota</taxon>
        <taxon>Metazoa</taxon>
        <taxon>Spiralia</taxon>
        <taxon>Lophotrochozoa</taxon>
        <taxon>Mollusca</taxon>
        <taxon>Gastropoda</taxon>
        <taxon>Heterobranchia</taxon>
        <taxon>Euthyneura</taxon>
        <taxon>Panpulmonata</taxon>
        <taxon>Sacoglossa</taxon>
        <taxon>Placobranchoidea</taxon>
        <taxon>Plakobranchidae</taxon>
        <taxon>Elysia</taxon>
    </lineage>
</organism>
<name>A0AAE0ZTY1_9GAST</name>
<sequence length="484" mass="50829">MIDAAVYPQRKDVFISRSFVMNGQCPTPGKSHKSSSLWSPARPVPHPGQKPQVLKPVVPCQASAPPRAKATSPQACGPLPGQCPTPGKSHKSSGLWSPARPVPHPGQKPQVLKPVVPARPVPHPGQKPQVLKPVVPCQASAPPRAKATGPQACGPLPGQCPTPGKSHRSSSLWSPARPVPHPGQKPQVLKPVVPCQASAPPRAKATGPQACGPLPGQCPTPGKSHRSSSLWSPARPVPHPGQKPQVLRPVVPCQAGPPPRAKATSPPACGPLPLAARPVPHPGQKPQVLKPVVPCPSRAKATGPQACGPLLKPVVPCPPRAKATGPQACGPLPGRWPTPGKSHKSSGLWSPARPVPHPGQKPQPIPPPPPREKTAERIVSPSDAHTHQCTVEAGQVAAMPSRNTLVPSLALPVMFRREWWTRSHEGKSRTTAVQAVAGIESWLLRVTNDAVDTGVVQRRLTPRPGRALWFPHLARLGDLAGGKL</sequence>